<organism evidence="14 15">
    <name type="scientific">Thiospirochaeta perfilievii</name>
    <dbReference type="NCBI Taxonomy" id="252967"/>
    <lineage>
        <taxon>Bacteria</taxon>
        <taxon>Pseudomonadati</taxon>
        <taxon>Spirochaetota</taxon>
        <taxon>Spirochaetia</taxon>
        <taxon>Spirochaetales</taxon>
        <taxon>Spirochaetaceae</taxon>
        <taxon>Thiospirochaeta</taxon>
    </lineage>
</organism>
<keyword evidence="2 10" id="KW-0436">Ligase</keyword>
<evidence type="ECO:0000256" key="3">
    <source>
        <dbReference type="ARBA" id="ARBA00022618"/>
    </source>
</evidence>
<reference evidence="14 15" key="1">
    <citation type="submission" date="2019-02" db="EMBL/GenBank/DDBJ databases">
        <authorList>
            <person name="Fomenkov A."/>
            <person name="Dubinina G."/>
            <person name="Grabovich M."/>
            <person name="Vincze T."/>
            <person name="Roberts R.J."/>
        </authorList>
    </citation>
    <scope>NUCLEOTIDE SEQUENCE [LARGE SCALE GENOMIC DNA]</scope>
    <source>
        <strain evidence="14 15">P</strain>
    </source>
</reference>
<dbReference type="PANTHER" id="PTHR43024">
    <property type="entry name" value="UDP-N-ACETYLMURAMOYL-TRIPEPTIDE--D-ALANYL-D-ALANINE LIGASE"/>
    <property type="match status" value="1"/>
</dbReference>
<keyword evidence="4 10" id="KW-0547">Nucleotide-binding</keyword>
<accession>A0A5C1Q8Q6</accession>
<dbReference type="Gene3D" id="3.90.190.20">
    <property type="entry name" value="Mur ligase, C-terminal domain"/>
    <property type="match status" value="1"/>
</dbReference>
<keyword evidence="5 10" id="KW-0067">ATP-binding</keyword>
<dbReference type="SUPFAM" id="SSF53244">
    <property type="entry name" value="MurD-like peptide ligases, peptide-binding domain"/>
    <property type="match status" value="1"/>
</dbReference>
<dbReference type="EC" id="6.3.2.10" evidence="10 11"/>
<evidence type="ECO:0000256" key="8">
    <source>
        <dbReference type="ARBA" id="ARBA00023306"/>
    </source>
</evidence>
<keyword evidence="8 10" id="KW-0131">Cell cycle</keyword>
<keyword evidence="3 10" id="KW-0132">Cell division</keyword>
<keyword evidence="9 10" id="KW-0961">Cell wall biogenesis/degradation</keyword>
<dbReference type="Gene3D" id="3.40.1190.10">
    <property type="entry name" value="Mur-like, catalytic domain"/>
    <property type="match status" value="1"/>
</dbReference>
<keyword evidence="15" id="KW-1185">Reference proteome</keyword>
<evidence type="ECO:0000256" key="4">
    <source>
        <dbReference type="ARBA" id="ARBA00022741"/>
    </source>
</evidence>
<evidence type="ECO:0000256" key="9">
    <source>
        <dbReference type="ARBA" id="ARBA00023316"/>
    </source>
</evidence>
<dbReference type="InterPro" id="IPR051046">
    <property type="entry name" value="MurCDEF_CellWall_CoF430Synth"/>
</dbReference>
<comment type="function">
    <text evidence="10 11">Involved in cell wall formation. Catalyzes the final step in the synthesis of UDP-N-acetylmuramoyl-pentapeptide, the precursor of murein.</text>
</comment>
<comment type="pathway">
    <text evidence="10 11">Cell wall biogenesis; peptidoglycan biosynthesis.</text>
</comment>
<feature type="domain" description="Mur ligase C-terminal" evidence="12">
    <location>
        <begin position="323"/>
        <end position="443"/>
    </location>
</feature>
<dbReference type="GO" id="GO:0005737">
    <property type="term" value="C:cytoplasm"/>
    <property type="evidence" value="ECO:0007669"/>
    <property type="project" value="UniProtKB-SubCell"/>
</dbReference>
<dbReference type="Pfam" id="PF08245">
    <property type="entry name" value="Mur_ligase_M"/>
    <property type="match status" value="1"/>
</dbReference>
<dbReference type="InterPro" id="IPR005863">
    <property type="entry name" value="UDP-N-AcMur_synth"/>
</dbReference>
<dbReference type="SUPFAM" id="SSF63418">
    <property type="entry name" value="MurE/MurF N-terminal domain"/>
    <property type="match status" value="1"/>
</dbReference>
<evidence type="ECO:0000256" key="2">
    <source>
        <dbReference type="ARBA" id="ARBA00022598"/>
    </source>
</evidence>
<evidence type="ECO:0000259" key="12">
    <source>
        <dbReference type="Pfam" id="PF02875"/>
    </source>
</evidence>
<evidence type="ECO:0000256" key="6">
    <source>
        <dbReference type="ARBA" id="ARBA00022960"/>
    </source>
</evidence>
<feature type="binding site" evidence="10">
    <location>
        <begin position="123"/>
        <end position="129"/>
    </location>
    <ligand>
        <name>ATP</name>
        <dbReference type="ChEBI" id="CHEBI:30616"/>
    </ligand>
</feature>
<dbReference type="GO" id="GO:0047480">
    <property type="term" value="F:UDP-N-acetylmuramoyl-tripeptide-D-alanyl-D-alanine ligase activity"/>
    <property type="evidence" value="ECO:0007669"/>
    <property type="project" value="UniProtKB-UniRule"/>
</dbReference>
<protein>
    <recommendedName>
        <fullName evidence="10 11">UDP-N-acetylmuramoyl-tripeptide--D-alanyl-D-alanine ligase</fullName>
        <ecNumber evidence="10 11">6.3.2.10</ecNumber>
    </recommendedName>
    <alternativeName>
        <fullName evidence="10">D-alanyl-D-alanine-adding enzyme</fullName>
    </alternativeName>
</protein>
<dbReference type="InterPro" id="IPR035911">
    <property type="entry name" value="MurE/MurF_N"/>
</dbReference>
<dbReference type="GO" id="GO:0071555">
    <property type="term" value="P:cell wall organization"/>
    <property type="evidence" value="ECO:0007669"/>
    <property type="project" value="UniProtKB-KW"/>
</dbReference>
<dbReference type="InterPro" id="IPR013221">
    <property type="entry name" value="Mur_ligase_cen"/>
</dbReference>
<dbReference type="InterPro" id="IPR036565">
    <property type="entry name" value="Mur-like_cat_sf"/>
</dbReference>
<dbReference type="GO" id="GO:0008360">
    <property type="term" value="P:regulation of cell shape"/>
    <property type="evidence" value="ECO:0007669"/>
    <property type="project" value="UniProtKB-KW"/>
</dbReference>
<dbReference type="Pfam" id="PF02875">
    <property type="entry name" value="Mur_ligase_C"/>
    <property type="match status" value="1"/>
</dbReference>
<evidence type="ECO:0000313" key="15">
    <source>
        <dbReference type="Proteomes" id="UP000323824"/>
    </source>
</evidence>
<sequence>MIELFSHYDILNALEAKAVGYKDGVVDRVIIDSRLAVGGSLFIPLKGEFTDGNLYIEECLKKGVVSSLVSSFYFDKNREMIEKLAAEYGATFFIVNDGLEALHKLAHHYIEKFPKLKVISITGSSGKTTTKEVLGSILKLYKPTLVTDGNFNSETGLPLTVFRVREENELAVLEMGMSNPGEIKALVDIINPDISIITNIGTAHIGSFGSRDGIAREKKDSFANFTGDNIGIIPGWDDYYSYLSSEVNGSVLTVSDNPDFISNINDLGFYGWEFKYEDVTVKYPYIGRYNLLNAFMAISCARELGVPSRLIAQGLENLPSMFGRGEVLNGKNWVIRDCYNANPDSMLSSLKMFESTKWDKEKVVILGSMLELGDSSYLEHNKILNFARDRFKTVILCGKEFEQVFSELESVVGIHYFKDVNDLKNRVDVLVGSGSLVLLKASRGIGLEGITDNLL</sequence>
<comment type="subcellular location">
    <subcellularLocation>
        <location evidence="10 11">Cytoplasm</location>
    </subcellularLocation>
</comment>
<reference evidence="14 15" key="2">
    <citation type="submission" date="2019-09" db="EMBL/GenBank/DDBJ databases">
        <title>Complete Genome Sequence and Methylome Analysis of free living Spirochaetas.</title>
        <authorList>
            <person name="Leshcheva N."/>
            <person name="Mikheeva N."/>
        </authorList>
    </citation>
    <scope>NUCLEOTIDE SEQUENCE [LARGE SCALE GENOMIC DNA]</scope>
    <source>
        <strain evidence="14 15">P</strain>
    </source>
</reference>
<evidence type="ECO:0000256" key="7">
    <source>
        <dbReference type="ARBA" id="ARBA00022984"/>
    </source>
</evidence>
<dbReference type="GO" id="GO:0051301">
    <property type="term" value="P:cell division"/>
    <property type="evidence" value="ECO:0007669"/>
    <property type="project" value="UniProtKB-KW"/>
</dbReference>
<comment type="catalytic activity">
    <reaction evidence="10 11">
        <text>D-alanyl-D-alanine + UDP-N-acetyl-alpha-D-muramoyl-L-alanyl-gamma-D-glutamyl-meso-2,6-diaminopimelate + ATP = UDP-N-acetyl-alpha-D-muramoyl-L-alanyl-gamma-D-glutamyl-meso-2,6-diaminopimeloyl-D-alanyl-D-alanine + ADP + phosphate + H(+)</text>
        <dbReference type="Rhea" id="RHEA:28374"/>
        <dbReference type="ChEBI" id="CHEBI:15378"/>
        <dbReference type="ChEBI" id="CHEBI:30616"/>
        <dbReference type="ChEBI" id="CHEBI:43474"/>
        <dbReference type="ChEBI" id="CHEBI:57822"/>
        <dbReference type="ChEBI" id="CHEBI:61386"/>
        <dbReference type="ChEBI" id="CHEBI:83905"/>
        <dbReference type="ChEBI" id="CHEBI:456216"/>
        <dbReference type="EC" id="6.3.2.10"/>
    </reaction>
</comment>
<dbReference type="Proteomes" id="UP000323824">
    <property type="component" value="Chromosome"/>
</dbReference>
<evidence type="ECO:0000256" key="1">
    <source>
        <dbReference type="ARBA" id="ARBA00022490"/>
    </source>
</evidence>
<dbReference type="InterPro" id="IPR004101">
    <property type="entry name" value="Mur_ligase_C"/>
</dbReference>
<keyword evidence="1 10" id="KW-0963">Cytoplasm</keyword>
<dbReference type="HAMAP" id="MF_02019">
    <property type="entry name" value="MurF"/>
    <property type="match status" value="1"/>
</dbReference>
<dbReference type="PANTHER" id="PTHR43024:SF1">
    <property type="entry name" value="UDP-N-ACETYLMURAMOYL-TRIPEPTIDE--D-ALANYL-D-ALANINE LIGASE"/>
    <property type="match status" value="1"/>
</dbReference>
<proteinExistence type="inferred from homology"/>
<comment type="similarity">
    <text evidence="10">Belongs to the MurCDEF family. MurF subfamily.</text>
</comment>
<evidence type="ECO:0000256" key="10">
    <source>
        <dbReference type="HAMAP-Rule" id="MF_02019"/>
    </source>
</evidence>
<dbReference type="SUPFAM" id="SSF53623">
    <property type="entry name" value="MurD-like peptide ligases, catalytic domain"/>
    <property type="match status" value="1"/>
</dbReference>
<evidence type="ECO:0000256" key="5">
    <source>
        <dbReference type="ARBA" id="ARBA00022840"/>
    </source>
</evidence>
<name>A0A5C1Q8Q6_9SPIO</name>
<dbReference type="AlphaFoldDB" id="A0A5C1Q8Q6"/>
<dbReference type="OrthoDB" id="9801978at2"/>
<keyword evidence="7 10" id="KW-0573">Peptidoglycan synthesis</keyword>
<dbReference type="InterPro" id="IPR036615">
    <property type="entry name" value="Mur_ligase_C_dom_sf"/>
</dbReference>
<gene>
    <name evidence="10 14" type="primary">murF</name>
    <name evidence="14" type="ORF">EW093_03210</name>
</gene>
<dbReference type="Gene3D" id="3.40.1390.10">
    <property type="entry name" value="MurE/MurF, N-terminal domain"/>
    <property type="match status" value="1"/>
</dbReference>
<dbReference type="UniPathway" id="UPA00219"/>
<dbReference type="KEGG" id="sper:EW093_03210"/>
<evidence type="ECO:0000259" key="13">
    <source>
        <dbReference type="Pfam" id="PF08245"/>
    </source>
</evidence>
<dbReference type="GO" id="GO:0008766">
    <property type="term" value="F:UDP-N-acetylmuramoylalanyl-D-glutamyl-2,6-diaminopimelate-D-alanyl-D-alanine ligase activity"/>
    <property type="evidence" value="ECO:0007669"/>
    <property type="project" value="RHEA"/>
</dbReference>
<dbReference type="GO" id="GO:0005524">
    <property type="term" value="F:ATP binding"/>
    <property type="evidence" value="ECO:0007669"/>
    <property type="project" value="UniProtKB-UniRule"/>
</dbReference>
<dbReference type="GO" id="GO:0009252">
    <property type="term" value="P:peptidoglycan biosynthetic process"/>
    <property type="evidence" value="ECO:0007669"/>
    <property type="project" value="UniProtKB-UniRule"/>
</dbReference>
<dbReference type="RefSeq" id="WP_149567006.1">
    <property type="nucleotide sequence ID" value="NZ_CP035807.1"/>
</dbReference>
<evidence type="ECO:0000313" key="14">
    <source>
        <dbReference type="EMBL" id="QEN03748.1"/>
    </source>
</evidence>
<dbReference type="NCBIfam" id="TIGR01143">
    <property type="entry name" value="murF"/>
    <property type="match status" value="1"/>
</dbReference>
<feature type="domain" description="Mur ligase central" evidence="13">
    <location>
        <begin position="121"/>
        <end position="300"/>
    </location>
</feature>
<evidence type="ECO:0000256" key="11">
    <source>
        <dbReference type="RuleBase" id="RU004136"/>
    </source>
</evidence>
<keyword evidence="6 10" id="KW-0133">Cell shape</keyword>
<dbReference type="EMBL" id="CP035807">
    <property type="protein sequence ID" value="QEN03748.1"/>
    <property type="molecule type" value="Genomic_DNA"/>
</dbReference>